<reference evidence="1 2" key="1">
    <citation type="submission" date="2016-02" db="EMBL/GenBank/DDBJ databases">
        <title>Genome sequence of Clostridium thermobutyricum DSM 4928.</title>
        <authorList>
            <person name="Poehlein A."/>
            <person name="Daniel R."/>
        </authorList>
    </citation>
    <scope>NUCLEOTIDE SEQUENCE [LARGE SCALE GENOMIC DNA]</scope>
    <source>
        <strain evidence="1 2">DSM 4928</strain>
    </source>
</reference>
<evidence type="ECO:0000313" key="1">
    <source>
        <dbReference type="EMBL" id="OPX46918.1"/>
    </source>
</evidence>
<proteinExistence type="predicted"/>
<dbReference type="Proteomes" id="UP000191448">
    <property type="component" value="Unassembled WGS sequence"/>
</dbReference>
<dbReference type="EMBL" id="LTAY01000062">
    <property type="protein sequence ID" value="OPX46918.1"/>
    <property type="molecule type" value="Genomic_DNA"/>
</dbReference>
<dbReference type="RefSeq" id="WP_080023676.1">
    <property type="nucleotide sequence ID" value="NZ_LTAY01000062.1"/>
</dbReference>
<organism evidence="1 2">
    <name type="scientific">Clostridium thermobutyricum DSM 4928</name>
    <dbReference type="NCBI Taxonomy" id="1121339"/>
    <lineage>
        <taxon>Bacteria</taxon>
        <taxon>Bacillati</taxon>
        <taxon>Bacillota</taxon>
        <taxon>Clostridia</taxon>
        <taxon>Eubacteriales</taxon>
        <taxon>Clostridiaceae</taxon>
        <taxon>Clostridium</taxon>
    </lineage>
</organism>
<evidence type="ECO:0000313" key="2">
    <source>
        <dbReference type="Proteomes" id="UP000191448"/>
    </source>
</evidence>
<accession>A0A1V4SSQ9</accession>
<protein>
    <submittedName>
        <fullName evidence="1">Uncharacterized protein</fullName>
    </submittedName>
</protein>
<sequence length="89" mass="10649">MEGLAIFTLEEFIYIIKTISLQLEEEDYKFKLDIQKKLDSIDFNIYLDILEKCEKIALNIETSNELNSLNNLHNYLIENIKLYLKKYII</sequence>
<comment type="caution">
    <text evidence="1">The sequence shown here is derived from an EMBL/GenBank/DDBJ whole genome shotgun (WGS) entry which is preliminary data.</text>
</comment>
<gene>
    <name evidence="1" type="ORF">CLTHE_24210</name>
</gene>
<dbReference type="AlphaFoldDB" id="A0A1V4SSQ9"/>
<name>A0A1V4SSQ9_9CLOT</name>